<dbReference type="InterPro" id="IPR036259">
    <property type="entry name" value="MFS_trans_sf"/>
</dbReference>
<evidence type="ECO:0000256" key="2">
    <source>
        <dbReference type="ARBA" id="ARBA00022692"/>
    </source>
</evidence>
<dbReference type="OrthoDB" id="2130629at2759"/>
<feature type="transmembrane region" description="Helical" evidence="5">
    <location>
        <begin position="193"/>
        <end position="214"/>
    </location>
</feature>
<comment type="caution">
    <text evidence="7">The sequence shown here is derived from an EMBL/GenBank/DDBJ whole genome shotgun (WGS) entry which is preliminary data.</text>
</comment>
<feature type="transmembrane region" description="Helical" evidence="5">
    <location>
        <begin position="278"/>
        <end position="298"/>
    </location>
</feature>
<feature type="transmembrane region" description="Helical" evidence="5">
    <location>
        <begin position="51"/>
        <end position="78"/>
    </location>
</feature>
<feature type="transmembrane region" description="Helical" evidence="5">
    <location>
        <begin position="234"/>
        <end position="257"/>
    </location>
</feature>
<feature type="transmembrane region" description="Helical" evidence="5">
    <location>
        <begin position="20"/>
        <end position="39"/>
    </location>
</feature>
<feature type="transmembrane region" description="Helical" evidence="5">
    <location>
        <begin position="109"/>
        <end position="127"/>
    </location>
</feature>
<dbReference type="STRING" id="13706.A0A1X2H973"/>
<reference evidence="7 8" key="1">
    <citation type="submission" date="2016-07" db="EMBL/GenBank/DDBJ databases">
        <title>Pervasive Adenine N6-methylation of Active Genes in Fungi.</title>
        <authorList>
            <consortium name="DOE Joint Genome Institute"/>
            <person name="Mondo S.J."/>
            <person name="Dannebaum R.O."/>
            <person name="Kuo R.C."/>
            <person name="Labutti K."/>
            <person name="Haridas S."/>
            <person name="Kuo A."/>
            <person name="Salamov A."/>
            <person name="Ahrendt S.R."/>
            <person name="Lipzen A."/>
            <person name="Sullivan W."/>
            <person name="Andreopoulos W.B."/>
            <person name="Clum A."/>
            <person name="Lindquist E."/>
            <person name="Daum C."/>
            <person name="Ramamoorthy G.K."/>
            <person name="Gryganskyi A."/>
            <person name="Culley D."/>
            <person name="Magnuson J.K."/>
            <person name="James T.Y."/>
            <person name="O'Malley M.A."/>
            <person name="Stajich J.E."/>
            <person name="Spatafora J.W."/>
            <person name="Visel A."/>
            <person name="Grigoriev I.V."/>
        </authorList>
    </citation>
    <scope>NUCLEOTIDE SEQUENCE [LARGE SCALE GENOMIC DNA]</scope>
    <source>
        <strain evidence="7 8">NRRL 2496</strain>
    </source>
</reference>
<dbReference type="PROSITE" id="PS50850">
    <property type="entry name" value="MFS"/>
    <property type="match status" value="1"/>
</dbReference>
<dbReference type="Gene3D" id="1.20.1720.10">
    <property type="entry name" value="Multidrug resistance protein D"/>
    <property type="match status" value="1"/>
</dbReference>
<accession>A0A1X2H973</accession>
<dbReference type="PANTHER" id="PTHR23502">
    <property type="entry name" value="MAJOR FACILITATOR SUPERFAMILY"/>
    <property type="match status" value="1"/>
</dbReference>
<proteinExistence type="predicted"/>
<keyword evidence="2 5" id="KW-0812">Transmembrane</keyword>
<dbReference type="InParanoid" id="A0A1X2H973"/>
<protein>
    <submittedName>
        <fullName evidence="7">Major facilitator superfamily domain-containing protein</fullName>
    </submittedName>
</protein>
<feature type="transmembrane region" description="Helical" evidence="5">
    <location>
        <begin position="84"/>
        <end position="102"/>
    </location>
</feature>
<evidence type="ECO:0000256" key="1">
    <source>
        <dbReference type="ARBA" id="ARBA00004141"/>
    </source>
</evidence>
<dbReference type="InterPro" id="IPR011701">
    <property type="entry name" value="MFS"/>
</dbReference>
<dbReference type="EMBL" id="MCGN01000006">
    <property type="protein sequence ID" value="ORY95221.1"/>
    <property type="molecule type" value="Genomic_DNA"/>
</dbReference>
<evidence type="ECO:0000259" key="6">
    <source>
        <dbReference type="PROSITE" id="PS50850"/>
    </source>
</evidence>
<evidence type="ECO:0000313" key="8">
    <source>
        <dbReference type="Proteomes" id="UP000242180"/>
    </source>
</evidence>
<dbReference type="InterPro" id="IPR020846">
    <property type="entry name" value="MFS_dom"/>
</dbReference>
<gene>
    <name evidence="7" type="ORF">BCR43DRAFT_441713</name>
</gene>
<keyword evidence="8" id="KW-1185">Reference proteome</keyword>
<dbReference type="CDD" id="cd17323">
    <property type="entry name" value="MFS_Tpo1_MDR_like"/>
    <property type="match status" value="1"/>
</dbReference>
<name>A0A1X2H973_SYNRA</name>
<evidence type="ECO:0000256" key="3">
    <source>
        <dbReference type="ARBA" id="ARBA00022989"/>
    </source>
</evidence>
<sequence length="372" mass="40882">MYQIPAIGDLLVYFDTNQTMINATIALFILVIGIAPLFWAPLSERIGRKPVYITCMTLYVIFTIICAVAPNLGVFFAFRVLQGIASSGGMAVAGGTVADLFLPHERGKAMSLFMLATIIGPAFSPLVGGYVDQYLGWRWIFYISTMIGGVILIADLLFMRETLHRPQQEEQEKKSISTRLAQLKFNPFVGLKLLLLPQVLLTCLPMSVLFGWYYCLVTSLPETYSSLYGFSTGSIGLLYLTSGVGNCAGSVLGGLLSDRFHHWQLKRKNGKVAPEDRLVPLYFGIPPMVAGFLIYGWLLHAHVHWFPPMVGLFLTSLGLMYTITTATTYLVESFLKISASAVSASNFTRNLCAMILSLLSAEIVGNMGPGWA</sequence>
<dbReference type="SUPFAM" id="SSF103473">
    <property type="entry name" value="MFS general substrate transporter"/>
    <property type="match status" value="1"/>
</dbReference>
<keyword evidence="3 5" id="KW-1133">Transmembrane helix</keyword>
<dbReference type="Proteomes" id="UP000242180">
    <property type="component" value="Unassembled WGS sequence"/>
</dbReference>
<feature type="transmembrane region" description="Helical" evidence="5">
    <location>
        <begin position="310"/>
        <end position="331"/>
    </location>
</feature>
<feature type="domain" description="Major facilitator superfamily (MFS) profile" evidence="6">
    <location>
        <begin position="1"/>
        <end position="372"/>
    </location>
</feature>
<comment type="subcellular location">
    <subcellularLocation>
        <location evidence="1">Membrane</location>
        <topology evidence="1">Multi-pass membrane protein</topology>
    </subcellularLocation>
</comment>
<organism evidence="7 8">
    <name type="scientific">Syncephalastrum racemosum</name>
    <name type="common">Filamentous fungus</name>
    <dbReference type="NCBI Taxonomy" id="13706"/>
    <lineage>
        <taxon>Eukaryota</taxon>
        <taxon>Fungi</taxon>
        <taxon>Fungi incertae sedis</taxon>
        <taxon>Mucoromycota</taxon>
        <taxon>Mucoromycotina</taxon>
        <taxon>Mucoromycetes</taxon>
        <taxon>Mucorales</taxon>
        <taxon>Syncephalastraceae</taxon>
        <taxon>Syncephalastrum</taxon>
    </lineage>
</organism>
<dbReference type="GO" id="GO:0022857">
    <property type="term" value="F:transmembrane transporter activity"/>
    <property type="evidence" value="ECO:0007669"/>
    <property type="project" value="InterPro"/>
</dbReference>
<evidence type="ECO:0000256" key="5">
    <source>
        <dbReference type="SAM" id="Phobius"/>
    </source>
</evidence>
<evidence type="ECO:0000313" key="7">
    <source>
        <dbReference type="EMBL" id="ORY95221.1"/>
    </source>
</evidence>
<feature type="transmembrane region" description="Helical" evidence="5">
    <location>
        <begin position="139"/>
        <end position="158"/>
    </location>
</feature>
<dbReference type="OMA" id="WLLHARV"/>
<dbReference type="PANTHER" id="PTHR23502:SF64">
    <property type="entry name" value="TRANSPORTER, PUTATIVE (AFU_ORTHOLOGUE AFUA_3G11760)-RELATED"/>
    <property type="match status" value="1"/>
</dbReference>
<keyword evidence="4 5" id="KW-0472">Membrane</keyword>
<dbReference type="Pfam" id="PF07690">
    <property type="entry name" value="MFS_1"/>
    <property type="match status" value="1"/>
</dbReference>
<dbReference type="GO" id="GO:0005886">
    <property type="term" value="C:plasma membrane"/>
    <property type="evidence" value="ECO:0007669"/>
    <property type="project" value="TreeGrafter"/>
</dbReference>
<dbReference type="AlphaFoldDB" id="A0A1X2H973"/>
<evidence type="ECO:0000256" key="4">
    <source>
        <dbReference type="ARBA" id="ARBA00023136"/>
    </source>
</evidence>